<sequence>DILYEKVLNQWASEHLRPTCNTCVNFSYENTPSDIHIGIIGQDNNHILLLPMNEKGKALLGKIDIQCSDDISSWQTKVKEILQKKTNQRNESFSEIQNKSAGAENFDNLFSDCINCHNCMRVCPICYCRQCFFESSDEVRIEAENYFIKAQNKGGIKFPADTILFHLGRMSHMALSCVNCGACEDGCPMDVPVAQVFSFIGDTVQKMFDYIPGKEKKRANTDSYI</sequence>
<dbReference type="PROSITE" id="PS51379">
    <property type="entry name" value="4FE4S_FER_2"/>
    <property type="match status" value="2"/>
</dbReference>
<dbReference type="PROSITE" id="PS00198">
    <property type="entry name" value="4FE4S_FER_1"/>
    <property type="match status" value="2"/>
</dbReference>
<name>X1KDE2_9ZZZZ</name>
<reference evidence="2" key="1">
    <citation type="journal article" date="2014" name="Front. Microbiol.">
        <title>High frequency of phylogenetically diverse reductive dehalogenase-homologous genes in deep subseafloor sedimentary metagenomes.</title>
        <authorList>
            <person name="Kawai M."/>
            <person name="Futagami T."/>
            <person name="Toyoda A."/>
            <person name="Takaki Y."/>
            <person name="Nishi S."/>
            <person name="Hori S."/>
            <person name="Arai W."/>
            <person name="Tsubouchi T."/>
            <person name="Morono Y."/>
            <person name="Uchiyama I."/>
            <person name="Ito T."/>
            <person name="Fujiyama A."/>
            <person name="Inagaki F."/>
            <person name="Takami H."/>
        </authorList>
    </citation>
    <scope>NUCLEOTIDE SEQUENCE</scope>
    <source>
        <strain evidence="2">Expedition CK06-06</strain>
    </source>
</reference>
<feature type="domain" description="4Fe-4S ferredoxin-type" evidence="1">
    <location>
        <begin position="102"/>
        <end position="124"/>
    </location>
</feature>
<dbReference type="InterPro" id="IPR017900">
    <property type="entry name" value="4Fe4S_Fe_S_CS"/>
</dbReference>
<feature type="domain" description="4Fe-4S ferredoxin-type" evidence="1">
    <location>
        <begin position="168"/>
        <end position="197"/>
    </location>
</feature>
<gene>
    <name evidence="2" type="ORF">S06H3_03339</name>
</gene>
<proteinExistence type="predicted"/>
<dbReference type="Pfam" id="PF13183">
    <property type="entry name" value="Fer4_8"/>
    <property type="match status" value="1"/>
</dbReference>
<feature type="non-terminal residue" evidence="2">
    <location>
        <position position="1"/>
    </location>
</feature>
<dbReference type="EMBL" id="BARV01001076">
    <property type="protein sequence ID" value="GAH91650.1"/>
    <property type="molecule type" value="Genomic_DNA"/>
</dbReference>
<accession>X1KDE2</accession>
<dbReference type="InterPro" id="IPR009051">
    <property type="entry name" value="Helical_ferredxn"/>
</dbReference>
<dbReference type="AlphaFoldDB" id="X1KDE2"/>
<protein>
    <recommendedName>
        <fullName evidence="1">4Fe-4S ferredoxin-type domain-containing protein</fullName>
    </recommendedName>
</protein>
<comment type="caution">
    <text evidence="2">The sequence shown here is derived from an EMBL/GenBank/DDBJ whole genome shotgun (WGS) entry which is preliminary data.</text>
</comment>
<dbReference type="InterPro" id="IPR017896">
    <property type="entry name" value="4Fe4S_Fe-S-bd"/>
</dbReference>
<dbReference type="GO" id="GO:0051536">
    <property type="term" value="F:iron-sulfur cluster binding"/>
    <property type="evidence" value="ECO:0007669"/>
    <property type="project" value="InterPro"/>
</dbReference>
<organism evidence="2">
    <name type="scientific">marine sediment metagenome</name>
    <dbReference type="NCBI Taxonomy" id="412755"/>
    <lineage>
        <taxon>unclassified sequences</taxon>
        <taxon>metagenomes</taxon>
        <taxon>ecological metagenomes</taxon>
    </lineage>
</organism>
<dbReference type="Gene3D" id="1.10.1060.10">
    <property type="entry name" value="Alpha-helical ferredoxin"/>
    <property type="match status" value="1"/>
</dbReference>
<dbReference type="SUPFAM" id="SSF54862">
    <property type="entry name" value="4Fe-4S ferredoxins"/>
    <property type="match status" value="1"/>
</dbReference>
<evidence type="ECO:0000259" key="1">
    <source>
        <dbReference type="PROSITE" id="PS51379"/>
    </source>
</evidence>
<evidence type="ECO:0000313" key="2">
    <source>
        <dbReference type="EMBL" id="GAH91650.1"/>
    </source>
</evidence>